<dbReference type="PROSITE" id="PS50198">
    <property type="entry name" value="PPIC_PPIASE_2"/>
    <property type="match status" value="1"/>
</dbReference>
<dbReference type="PROSITE" id="PS51257">
    <property type="entry name" value="PROKAR_LIPOPROTEIN"/>
    <property type="match status" value="1"/>
</dbReference>
<dbReference type="OrthoDB" id="1348210at2"/>
<reference evidence="3 4" key="1">
    <citation type="submission" date="2018-08" db="EMBL/GenBank/DDBJ databases">
        <title>Chitinophaga sp. K20C18050901, a novel bacterium isolated from forest soil.</title>
        <authorList>
            <person name="Wang C."/>
        </authorList>
    </citation>
    <scope>NUCLEOTIDE SEQUENCE [LARGE SCALE GENOMIC DNA]</scope>
    <source>
        <strain evidence="3 4">K20C18050901</strain>
    </source>
</reference>
<dbReference type="Pfam" id="PF13616">
    <property type="entry name" value="Rotamase_3"/>
    <property type="match status" value="1"/>
</dbReference>
<dbReference type="InterPro" id="IPR000297">
    <property type="entry name" value="PPIase_PpiC"/>
</dbReference>
<sequence length="203" mass="22964">MKYINAGLFFLILAACSQKADTRSMEIIIDRAGDNIEEAYKVVQKYPFIKLYPLSSEKDTTAVDKKLFSLNIGDTATIEGNYYKIIADTGNYTYRAQYILLDAAVLTHAHIDSLRTLIQQQYAAGKSFEELNSKYNMDPNQKDGDTGPFTAGMMVQPFENAVAKHKQGEIFTVDVPDKKWYFVVKKTYADVGEKIRIVLGFKK</sequence>
<keyword evidence="1" id="KW-0413">Isomerase</keyword>
<keyword evidence="1" id="KW-0697">Rotamase</keyword>
<comment type="caution">
    <text evidence="3">The sequence shown here is derived from an EMBL/GenBank/DDBJ whole genome shotgun (WGS) entry which is preliminary data.</text>
</comment>
<protein>
    <recommendedName>
        <fullName evidence="2">PpiC domain-containing protein</fullName>
    </recommendedName>
</protein>
<keyword evidence="4" id="KW-1185">Reference proteome</keyword>
<dbReference type="Proteomes" id="UP000261174">
    <property type="component" value="Unassembled WGS sequence"/>
</dbReference>
<evidence type="ECO:0000259" key="2">
    <source>
        <dbReference type="PROSITE" id="PS50198"/>
    </source>
</evidence>
<dbReference type="AlphaFoldDB" id="A0A3E1P7I1"/>
<name>A0A3E1P7I1_9BACT</name>
<dbReference type="GO" id="GO:0003755">
    <property type="term" value="F:peptidyl-prolyl cis-trans isomerase activity"/>
    <property type="evidence" value="ECO:0007669"/>
    <property type="project" value="UniProtKB-KW"/>
</dbReference>
<gene>
    <name evidence="3" type="ORF">DXN04_00605</name>
</gene>
<dbReference type="SUPFAM" id="SSF54534">
    <property type="entry name" value="FKBP-like"/>
    <property type="match status" value="1"/>
</dbReference>
<feature type="domain" description="PpiC" evidence="2">
    <location>
        <begin position="91"/>
        <end position="188"/>
    </location>
</feature>
<organism evidence="3 4">
    <name type="scientific">Chitinophaga silvisoli</name>
    <dbReference type="NCBI Taxonomy" id="2291814"/>
    <lineage>
        <taxon>Bacteria</taxon>
        <taxon>Pseudomonadati</taxon>
        <taxon>Bacteroidota</taxon>
        <taxon>Chitinophagia</taxon>
        <taxon>Chitinophagales</taxon>
        <taxon>Chitinophagaceae</taxon>
        <taxon>Chitinophaga</taxon>
    </lineage>
</organism>
<dbReference type="Gene3D" id="3.10.50.40">
    <property type="match status" value="1"/>
</dbReference>
<evidence type="ECO:0000256" key="1">
    <source>
        <dbReference type="PROSITE-ProRule" id="PRU00278"/>
    </source>
</evidence>
<dbReference type="RefSeq" id="WP_116851396.1">
    <property type="nucleotide sequence ID" value="NZ_QTJV01000001.1"/>
</dbReference>
<dbReference type="EMBL" id="QTJV01000001">
    <property type="protein sequence ID" value="RFM36050.1"/>
    <property type="molecule type" value="Genomic_DNA"/>
</dbReference>
<evidence type="ECO:0000313" key="4">
    <source>
        <dbReference type="Proteomes" id="UP000261174"/>
    </source>
</evidence>
<proteinExistence type="predicted"/>
<dbReference type="InterPro" id="IPR046357">
    <property type="entry name" value="PPIase_dom_sf"/>
</dbReference>
<accession>A0A3E1P7I1</accession>
<evidence type="ECO:0000313" key="3">
    <source>
        <dbReference type="EMBL" id="RFM36050.1"/>
    </source>
</evidence>